<evidence type="ECO:0000256" key="6">
    <source>
        <dbReference type="ARBA" id="ARBA00022660"/>
    </source>
</evidence>
<comment type="similarity">
    <text evidence="2">Belongs to the complex I LYR family.</text>
</comment>
<dbReference type="EnsemblMetazoa" id="CLYHEMT018251.1">
    <property type="protein sequence ID" value="CLYHEMP018251.1"/>
    <property type="gene ID" value="CLYHEMG018251"/>
</dbReference>
<comment type="subcellular location">
    <subcellularLocation>
        <location evidence="1">Mitochondrion inner membrane</location>
        <topology evidence="1">Peripheral membrane protein</topology>
        <orientation evidence="1">Matrix side</orientation>
    </subcellularLocation>
</comment>
<dbReference type="InterPro" id="IPR016488">
    <property type="entry name" value="NADH_Ub_cplx-1_asu_su-6"/>
</dbReference>
<dbReference type="RefSeq" id="XP_066932267.1">
    <property type="nucleotide sequence ID" value="XM_067076166.1"/>
</dbReference>
<keyword evidence="7" id="KW-0999">Mitochondrion inner membrane</keyword>
<keyword evidence="6" id="KW-0679">Respiratory chain</keyword>
<dbReference type="GO" id="GO:0045271">
    <property type="term" value="C:respiratory chain complex I"/>
    <property type="evidence" value="ECO:0007669"/>
    <property type="project" value="InterPro"/>
</dbReference>
<organism evidence="15 16">
    <name type="scientific">Clytia hemisphaerica</name>
    <dbReference type="NCBI Taxonomy" id="252671"/>
    <lineage>
        <taxon>Eukaryota</taxon>
        <taxon>Metazoa</taxon>
        <taxon>Cnidaria</taxon>
        <taxon>Hydrozoa</taxon>
        <taxon>Hydroidolina</taxon>
        <taxon>Leptothecata</taxon>
        <taxon>Obeliida</taxon>
        <taxon>Clytiidae</taxon>
        <taxon>Clytia</taxon>
    </lineage>
</organism>
<dbReference type="Pfam" id="PF05347">
    <property type="entry name" value="Complex1_LYR"/>
    <property type="match status" value="1"/>
</dbReference>
<evidence type="ECO:0000256" key="12">
    <source>
        <dbReference type="ARBA" id="ARBA00032352"/>
    </source>
</evidence>
<evidence type="ECO:0000256" key="10">
    <source>
        <dbReference type="ARBA" id="ARBA00023136"/>
    </source>
</evidence>
<evidence type="ECO:0000256" key="3">
    <source>
        <dbReference type="ARBA" id="ARBA00011790"/>
    </source>
</evidence>
<keyword evidence="10" id="KW-0472">Membrane</keyword>
<evidence type="ECO:0000256" key="9">
    <source>
        <dbReference type="ARBA" id="ARBA00023128"/>
    </source>
</evidence>
<evidence type="ECO:0000256" key="4">
    <source>
        <dbReference type="ARBA" id="ARBA00016386"/>
    </source>
</evidence>
<accession>A0A7M5X718</accession>
<keyword evidence="8" id="KW-0249">Electron transport</keyword>
<keyword evidence="16" id="KW-1185">Reference proteome</keyword>
<evidence type="ECO:0000256" key="7">
    <source>
        <dbReference type="ARBA" id="ARBA00022792"/>
    </source>
</evidence>
<dbReference type="InterPro" id="IPR045299">
    <property type="entry name" value="Complex1_LYR_NDUFA6_LYRM6"/>
</dbReference>
<comment type="function">
    <text evidence="13">Accessory subunit of the mitochondrial membrane respiratory chain NADH dehydrogenase (Complex I), that is believed to be not involved in catalysis. Required for proper complex I assembly. Complex I functions in the transfer of electrons from NADH to the respiratory chain. The immediate electron acceptor for the enzyme is believed to be ubiquinone.</text>
</comment>
<evidence type="ECO:0000256" key="1">
    <source>
        <dbReference type="ARBA" id="ARBA00004443"/>
    </source>
</evidence>
<proteinExistence type="inferred from homology"/>
<evidence type="ECO:0000256" key="5">
    <source>
        <dbReference type="ARBA" id="ARBA00022448"/>
    </source>
</evidence>
<dbReference type="PANTHER" id="PTHR12964">
    <property type="entry name" value="NADH-UBIQUINONE OXIDOREDUCTASE B14 SUBUNIT"/>
    <property type="match status" value="1"/>
</dbReference>
<keyword evidence="9" id="KW-0496">Mitochondrion</keyword>
<evidence type="ECO:0000256" key="8">
    <source>
        <dbReference type="ARBA" id="ARBA00022982"/>
    </source>
</evidence>
<feature type="domain" description="Complex 1 LYR protein" evidence="14">
    <location>
        <begin position="30"/>
        <end position="92"/>
    </location>
</feature>
<dbReference type="OrthoDB" id="14535at2759"/>
<dbReference type="PIRSF" id="PIRSF006643">
    <property type="entry name" value="NDUA6"/>
    <property type="match status" value="1"/>
</dbReference>
<protein>
    <recommendedName>
        <fullName evidence="4">NADH dehydrogenase [ubiquinone] 1 alpha subcomplex subunit 6</fullName>
    </recommendedName>
    <alternativeName>
        <fullName evidence="11">Complex I-B14</fullName>
    </alternativeName>
    <alternativeName>
        <fullName evidence="12">NADH-ubiquinone oxidoreductase B14 subunit</fullName>
    </alternativeName>
</protein>
<evidence type="ECO:0000313" key="15">
    <source>
        <dbReference type="EnsemblMetazoa" id="CLYHEMP018251.1"/>
    </source>
</evidence>
<dbReference type="PANTHER" id="PTHR12964:SF0">
    <property type="entry name" value="NADH DEHYDROGENASE [UBIQUINONE] 1 ALPHA SUBCOMPLEX SUBUNIT 6"/>
    <property type="match status" value="1"/>
</dbReference>
<dbReference type="CDD" id="cd20266">
    <property type="entry name" value="Complex1_LYR_NDUFA6_LYRM6"/>
    <property type="match status" value="1"/>
</dbReference>
<evidence type="ECO:0000313" key="16">
    <source>
        <dbReference type="Proteomes" id="UP000594262"/>
    </source>
</evidence>
<evidence type="ECO:0000259" key="14">
    <source>
        <dbReference type="Pfam" id="PF05347"/>
    </source>
</evidence>
<dbReference type="GO" id="GO:0006979">
    <property type="term" value="P:response to oxidative stress"/>
    <property type="evidence" value="ECO:0007669"/>
    <property type="project" value="TreeGrafter"/>
</dbReference>
<dbReference type="GeneID" id="136819926"/>
<dbReference type="InterPro" id="IPR008011">
    <property type="entry name" value="Complex1_LYR_dom"/>
</dbReference>
<reference evidence="15" key="1">
    <citation type="submission" date="2021-01" db="UniProtKB">
        <authorList>
            <consortium name="EnsemblMetazoa"/>
        </authorList>
    </citation>
    <scope>IDENTIFICATION</scope>
</reference>
<evidence type="ECO:0000256" key="11">
    <source>
        <dbReference type="ARBA" id="ARBA00030213"/>
    </source>
</evidence>
<dbReference type="Proteomes" id="UP000594262">
    <property type="component" value="Unplaced"/>
</dbReference>
<sequence>MAHIASVAKSAPVTKVAKPLLSVTNNEARRRVLNLYRSWWREIPHTIESHALDMTVKQGRSKVREMFELNRNVKDIRVIDMLVVKGTLELEETHQMWKQKTHVLKYFQEELKPKQRDFMQRFYEGYD</sequence>
<dbReference type="GO" id="GO:0005743">
    <property type="term" value="C:mitochondrial inner membrane"/>
    <property type="evidence" value="ECO:0007669"/>
    <property type="project" value="UniProtKB-SubCell"/>
</dbReference>
<dbReference type="AlphaFoldDB" id="A0A7M5X718"/>
<evidence type="ECO:0000256" key="13">
    <source>
        <dbReference type="ARBA" id="ARBA00046116"/>
    </source>
</evidence>
<comment type="subunit">
    <text evidence="3">Mammalian complex I is composed of 45 different subunits.</text>
</comment>
<keyword evidence="5" id="KW-0813">Transport</keyword>
<name>A0A7M5X718_9CNID</name>
<evidence type="ECO:0000256" key="2">
    <source>
        <dbReference type="ARBA" id="ARBA00009508"/>
    </source>
</evidence>